<dbReference type="Proteomes" id="UP001153321">
    <property type="component" value="Chromosome 27"/>
</dbReference>
<reference evidence="1" key="1">
    <citation type="submission" date="2022-02" db="EMBL/GenBank/DDBJ databases">
        <authorList>
            <person name="King R."/>
        </authorList>
    </citation>
    <scope>NUCLEOTIDE SEQUENCE</scope>
</reference>
<name>A0A9P0IAV7_SPOLI</name>
<keyword evidence="2" id="KW-1185">Reference proteome</keyword>
<dbReference type="EMBL" id="LR824558">
    <property type="protein sequence ID" value="CAH1642565.1"/>
    <property type="molecule type" value="Genomic_DNA"/>
</dbReference>
<dbReference type="AlphaFoldDB" id="A0A9P0IAV7"/>
<evidence type="ECO:0000313" key="2">
    <source>
        <dbReference type="Proteomes" id="UP001153321"/>
    </source>
</evidence>
<gene>
    <name evidence="1" type="ORF">SPLIT_LOCUS7921</name>
</gene>
<protein>
    <submittedName>
        <fullName evidence="1">Uncharacterized protein</fullName>
    </submittedName>
</protein>
<accession>A0A9P0IAV7</accession>
<organism evidence="1 2">
    <name type="scientific">Spodoptera littoralis</name>
    <name type="common">Egyptian cotton leafworm</name>
    <dbReference type="NCBI Taxonomy" id="7109"/>
    <lineage>
        <taxon>Eukaryota</taxon>
        <taxon>Metazoa</taxon>
        <taxon>Ecdysozoa</taxon>
        <taxon>Arthropoda</taxon>
        <taxon>Hexapoda</taxon>
        <taxon>Insecta</taxon>
        <taxon>Pterygota</taxon>
        <taxon>Neoptera</taxon>
        <taxon>Endopterygota</taxon>
        <taxon>Lepidoptera</taxon>
        <taxon>Glossata</taxon>
        <taxon>Ditrysia</taxon>
        <taxon>Noctuoidea</taxon>
        <taxon>Noctuidae</taxon>
        <taxon>Amphipyrinae</taxon>
        <taxon>Spodoptera</taxon>
    </lineage>
</organism>
<evidence type="ECO:0000313" key="1">
    <source>
        <dbReference type="EMBL" id="CAH1642565.1"/>
    </source>
</evidence>
<sequence length="42" mass="4963">MKHKASVVSRRFFCEAVVSLRSSRLIRAEAWLSHTYTRDYGF</sequence>
<proteinExistence type="predicted"/>